<protein>
    <recommendedName>
        <fullName evidence="9">indole-3-pyruvate monooxygenase</fullName>
        <ecNumber evidence="9">1.14.13.168</ecNumber>
    </recommendedName>
</protein>
<dbReference type="PANTHER" id="PTHR43539">
    <property type="entry name" value="FLAVIN-BINDING MONOOXYGENASE-LIKE PROTEIN (AFU_ORTHOLOGUE AFUA_4G09220)"/>
    <property type="match status" value="1"/>
</dbReference>
<comment type="catalytic activity">
    <reaction evidence="10">
        <text>indole-3-pyruvate + NADPH + O2 + H(+) = (indol-3-yl)acetate + CO2 + NADP(+) + H2O</text>
        <dbReference type="Rhea" id="RHEA:34331"/>
        <dbReference type="ChEBI" id="CHEBI:15377"/>
        <dbReference type="ChEBI" id="CHEBI:15378"/>
        <dbReference type="ChEBI" id="CHEBI:15379"/>
        <dbReference type="ChEBI" id="CHEBI:16526"/>
        <dbReference type="ChEBI" id="CHEBI:17640"/>
        <dbReference type="ChEBI" id="CHEBI:30854"/>
        <dbReference type="ChEBI" id="CHEBI:57783"/>
        <dbReference type="ChEBI" id="CHEBI:58349"/>
        <dbReference type="EC" id="1.14.13.168"/>
    </reaction>
</comment>
<evidence type="ECO:0000256" key="6">
    <source>
        <dbReference type="ARBA" id="ARBA00022857"/>
    </source>
</evidence>
<keyword evidence="8" id="KW-0073">Auxin biosynthesis</keyword>
<accession>A0ABD1NBQ5</accession>
<comment type="cofactor">
    <cofactor evidence="1">
        <name>FAD</name>
        <dbReference type="ChEBI" id="CHEBI:57692"/>
    </cofactor>
</comment>
<sequence length="394" mass="44468">MKMRMQEEEEKQRVIIVGAGPSGLSAAACLTKQSIPYTILEREECFASLWKKYSYDRLHLHLRKQFCQLPHKPFPPSYPPYVPKNHFLRYLDDYVRHFRIAPLYRRTVELADYHPVDATWRVRALNRDSGHLEEYRGRFLVVATGETTDPFVPELPGLATFPGKLLHSTGFTSGNDFKGHHVLVVGSGNSGMEIALDLVNHGAVTSLLVRSPVHFLSREMVSLGLFLLKYLSLSTVDSLMVILSTIVYGDVTKYGVARPKEGPFYMKVKYGKYPVIDVGTYKKIKSGELKVLPTEIESVRGKDVLFKNGEMHPFDTIVFCTGFKRSTNKWLKGDDYLLNDDGLPKPSYPTHWKGNNGLYCVGLSRRGLYGAAADAENIANDVSSFTKHLSQQNN</sequence>
<keyword evidence="6" id="KW-0521">NADP</keyword>
<dbReference type="EMBL" id="JBGMDY010000002">
    <property type="protein sequence ID" value="KAL2345368.1"/>
    <property type="molecule type" value="Genomic_DNA"/>
</dbReference>
<evidence type="ECO:0000256" key="7">
    <source>
        <dbReference type="ARBA" id="ARBA00023002"/>
    </source>
</evidence>
<dbReference type="PRINTS" id="PR00469">
    <property type="entry name" value="PNDRDTASEII"/>
</dbReference>
<dbReference type="PRINTS" id="PR00368">
    <property type="entry name" value="FADPNR"/>
</dbReference>
<dbReference type="AlphaFoldDB" id="A0ABD1NBQ5"/>
<dbReference type="EC" id="1.14.13.168" evidence="9"/>
<comment type="caution">
    <text evidence="11">The sequence shown here is derived from an EMBL/GenBank/DDBJ whole genome shotgun (WGS) entry which is preliminary data.</text>
</comment>
<dbReference type="PROSITE" id="PS51257">
    <property type="entry name" value="PROKAR_LIPOPROTEIN"/>
    <property type="match status" value="1"/>
</dbReference>
<dbReference type="InterPro" id="IPR050982">
    <property type="entry name" value="Auxin_biosynth/cation_transpt"/>
</dbReference>
<evidence type="ECO:0000256" key="10">
    <source>
        <dbReference type="ARBA" id="ARBA00047707"/>
    </source>
</evidence>
<dbReference type="PIRSF" id="PIRSF000332">
    <property type="entry name" value="FMO"/>
    <property type="match status" value="1"/>
</dbReference>
<keyword evidence="12" id="KW-1185">Reference proteome</keyword>
<dbReference type="Proteomes" id="UP001603857">
    <property type="component" value="Unassembled WGS sequence"/>
</dbReference>
<comment type="similarity">
    <text evidence="3">Belongs to the FMO family.</text>
</comment>
<dbReference type="SUPFAM" id="SSF51905">
    <property type="entry name" value="FAD/NAD(P)-binding domain"/>
    <property type="match status" value="2"/>
</dbReference>
<name>A0ABD1NBQ5_9FABA</name>
<keyword evidence="7" id="KW-0560">Oxidoreductase</keyword>
<evidence type="ECO:0000313" key="12">
    <source>
        <dbReference type="Proteomes" id="UP001603857"/>
    </source>
</evidence>
<evidence type="ECO:0000256" key="4">
    <source>
        <dbReference type="ARBA" id="ARBA00022630"/>
    </source>
</evidence>
<gene>
    <name evidence="11" type="ORF">Fmac_006653</name>
</gene>
<reference evidence="11 12" key="1">
    <citation type="submission" date="2024-08" db="EMBL/GenBank/DDBJ databases">
        <title>Insights into the chromosomal genome structure of Flemingia macrophylla.</title>
        <authorList>
            <person name="Ding Y."/>
            <person name="Zhao Y."/>
            <person name="Bi W."/>
            <person name="Wu M."/>
            <person name="Zhao G."/>
            <person name="Gong Y."/>
            <person name="Li W."/>
            <person name="Zhang P."/>
        </authorList>
    </citation>
    <scope>NUCLEOTIDE SEQUENCE [LARGE SCALE GENOMIC DNA]</scope>
    <source>
        <strain evidence="11">DYQJB</strain>
        <tissue evidence="11">Leaf</tissue>
    </source>
</reference>
<dbReference type="InterPro" id="IPR036188">
    <property type="entry name" value="FAD/NAD-bd_sf"/>
</dbReference>
<evidence type="ECO:0000256" key="1">
    <source>
        <dbReference type="ARBA" id="ARBA00001974"/>
    </source>
</evidence>
<organism evidence="11 12">
    <name type="scientific">Flemingia macrophylla</name>
    <dbReference type="NCBI Taxonomy" id="520843"/>
    <lineage>
        <taxon>Eukaryota</taxon>
        <taxon>Viridiplantae</taxon>
        <taxon>Streptophyta</taxon>
        <taxon>Embryophyta</taxon>
        <taxon>Tracheophyta</taxon>
        <taxon>Spermatophyta</taxon>
        <taxon>Magnoliopsida</taxon>
        <taxon>eudicotyledons</taxon>
        <taxon>Gunneridae</taxon>
        <taxon>Pentapetalae</taxon>
        <taxon>rosids</taxon>
        <taxon>fabids</taxon>
        <taxon>Fabales</taxon>
        <taxon>Fabaceae</taxon>
        <taxon>Papilionoideae</taxon>
        <taxon>50 kb inversion clade</taxon>
        <taxon>NPAAA clade</taxon>
        <taxon>indigoferoid/millettioid clade</taxon>
        <taxon>Phaseoleae</taxon>
        <taxon>Flemingia</taxon>
    </lineage>
</organism>
<proteinExistence type="inferred from homology"/>
<evidence type="ECO:0000256" key="3">
    <source>
        <dbReference type="ARBA" id="ARBA00009183"/>
    </source>
</evidence>
<keyword evidence="4" id="KW-0285">Flavoprotein</keyword>
<keyword evidence="5" id="KW-0274">FAD</keyword>
<dbReference type="Gene3D" id="3.50.50.60">
    <property type="entry name" value="FAD/NAD(P)-binding domain"/>
    <property type="match status" value="1"/>
</dbReference>
<dbReference type="GO" id="GO:0009851">
    <property type="term" value="P:auxin biosynthetic process"/>
    <property type="evidence" value="ECO:0007669"/>
    <property type="project" value="UniProtKB-KW"/>
</dbReference>
<evidence type="ECO:0000313" key="11">
    <source>
        <dbReference type="EMBL" id="KAL2345368.1"/>
    </source>
</evidence>
<evidence type="ECO:0000256" key="8">
    <source>
        <dbReference type="ARBA" id="ARBA00023070"/>
    </source>
</evidence>
<comment type="pathway">
    <text evidence="2">Plant hormone metabolism; auxin biosynthesis.</text>
</comment>
<dbReference type="InterPro" id="IPR000960">
    <property type="entry name" value="Flavin_mOase"/>
</dbReference>
<dbReference type="GO" id="GO:0103075">
    <property type="term" value="F:indole-3-pyruvate monooxygenase activity"/>
    <property type="evidence" value="ECO:0007669"/>
    <property type="project" value="UniProtKB-EC"/>
</dbReference>
<evidence type="ECO:0000256" key="9">
    <source>
        <dbReference type="ARBA" id="ARBA00039148"/>
    </source>
</evidence>
<evidence type="ECO:0000256" key="5">
    <source>
        <dbReference type="ARBA" id="ARBA00022827"/>
    </source>
</evidence>
<evidence type="ECO:0000256" key="2">
    <source>
        <dbReference type="ARBA" id="ARBA00004814"/>
    </source>
</evidence>
<dbReference type="Pfam" id="PF13738">
    <property type="entry name" value="Pyr_redox_3"/>
    <property type="match status" value="1"/>
</dbReference>
<dbReference type="PANTHER" id="PTHR43539:SF42">
    <property type="entry name" value="OS01G0273800 PROTEIN"/>
    <property type="match status" value="1"/>
</dbReference>